<evidence type="ECO:0000313" key="2">
    <source>
        <dbReference type="Proteomes" id="UP000578252"/>
    </source>
</evidence>
<dbReference type="Pfam" id="PF21983">
    <property type="entry name" value="NikA-like"/>
    <property type="match status" value="1"/>
</dbReference>
<dbReference type="InterPro" id="IPR053842">
    <property type="entry name" value="NikA-like"/>
</dbReference>
<dbReference type="AlphaFoldDB" id="A0A7Y0U119"/>
<dbReference type="RefSeq" id="WP_169770459.1">
    <property type="nucleotide sequence ID" value="NZ_JABCUR010000004.1"/>
</dbReference>
<organism evidence="1 2">
    <name type="scientific">Mobiluncus mulieris</name>
    <dbReference type="NCBI Taxonomy" id="2052"/>
    <lineage>
        <taxon>Bacteria</taxon>
        <taxon>Bacillati</taxon>
        <taxon>Actinomycetota</taxon>
        <taxon>Actinomycetes</taxon>
        <taxon>Actinomycetales</taxon>
        <taxon>Actinomycetaceae</taxon>
        <taxon>Mobiluncus</taxon>
    </lineage>
</organism>
<evidence type="ECO:0000313" key="1">
    <source>
        <dbReference type="EMBL" id="NMW64994.1"/>
    </source>
</evidence>
<proteinExistence type="predicted"/>
<dbReference type="EMBL" id="JABCUR010000004">
    <property type="protein sequence ID" value="NMW64994.1"/>
    <property type="molecule type" value="Genomic_DNA"/>
</dbReference>
<gene>
    <name evidence="1" type="ORF">HHJ78_05495</name>
</gene>
<name>A0A7Y0U119_9ACTO</name>
<comment type="caution">
    <text evidence="1">The sequence shown here is derived from an EMBL/GenBank/DDBJ whole genome shotgun (WGS) entry which is preliminary data.</text>
</comment>
<reference evidence="1 2" key="1">
    <citation type="submission" date="2020-04" db="EMBL/GenBank/DDBJ databases">
        <title>Antimicrobial susceptibility and clonality of vaginal-derived multi-drug resistant Mobiluncus isolates in China.</title>
        <authorList>
            <person name="Zhang X."/>
        </authorList>
    </citation>
    <scope>NUCLEOTIDE SEQUENCE [LARGE SCALE GENOMIC DNA]</scope>
    <source>
        <strain evidence="1 2">13</strain>
    </source>
</reference>
<dbReference type="CDD" id="cd21631">
    <property type="entry name" value="RHH_CopG_NikR-like"/>
    <property type="match status" value="1"/>
</dbReference>
<dbReference type="Proteomes" id="UP000578252">
    <property type="component" value="Unassembled WGS sequence"/>
</dbReference>
<protein>
    <submittedName>
        <fullName evidence="1">Ribbon-helix-helix protein, CopG family</fullName>
    </submittedName>
</protein>
<accession>A0A7Y0U119</accession>
<sequence>MEEAINGVPVTEAQIEQWAAEAEAGYDVAAMKKHGRGRPGRGEAPSRVVAVRFTPEELAKLDARAAARQVTRSALIREAALA</sequence>